<dbReference type="EMBL" id="JAVYII010000001">
    <property type="protein sequence ID" value="MDT9591993.1"/>
    <property type="molecule type" value="Genomic_DNA"/>
</dbReference>
<reference evidence="1 2" key="1">
    <citation type="submission" date="2023-08" db="EMBL/GenBank/DDBJ databases">
        <title>Nocardioides seae sp. nov., a bacterium isolated from a soil.</title>
        <authorList>
            <person name="Wang X."/>
        </authorList>
    </citation>
    <scope>NUCLEOTIDE SEQUENCE [LARGE SCALE GENOMIC DNA]</scope>
    <source>
        <strain evidence="1 2">YZH12</strain>
    </source>
</reference>
<dbReference type="Proteomes" id="UP001268542">
    <property type="component" value="Unassembled WGS sequence"/>
</dbReference>
<sequence length="631" mass="64466">MIPDLTGLTPDVLRDLTNVGTVRRATRDLEEGTVTVELVETDAGLEASASDGSWCLLGAGAFDTWRCDCAAGGSCRHVVRAVLAHRAAGAAGAAPAACPTDTTAAQAPPVVDARTARAAAAAREAYGLVAVVRRGERTTVVLHVPAEATVRLGADADPRFARCDCGAPGCAHLDHATAALAVGPDDGLVASPAATPGLTRPDPELVARWHAWWGRLLDLGLSASEELVAAGVGLATALEDAGLPHPGAVARDLVAQLAHHAARDAEVSPTRIVTLAGELEVRLRSLDRPGGVPAALVAGVPEHEEPVGAQRLVGLGAEHLHVGGWSRLRVYLGDVRSGAVRTLTVEAVDTEDVRVSARRLGARSRSGSTYAAWAAAAFVLPRSRRRGAELVLPRGTAPVQAATRWEVPEDSPLFAPHLGAVAGDVDVPAALAPRGSVAGLGALRVAAVEDVATDPSEDLVAATLRDVTGATARLELPVSSRARDGARATAALLASGGTTAVAGRWVRRSDGLVVRPTLLDGPAGPLVVPLGDGADDAAAVPSTSPVSVPGTGSADPWQRLLHDVTEIVGRLLVLGSRRGAATARRDLQEAATTAAGLGLLRWSGVLAGAARDPGPDHAALLDVAVLLEMAR</sequence>
<comment type="caution">
    <text evidence="1">The sequence shown here is derived from an EMBL/GenBank/DDBJ whole genome shotgun (WGS) entry which is preliminary data.</text>
</comment>
<gene>
    <name evidence="1" type="ORF">RDV89_02875</name>
</gene>
<evidence type="ECO:0008006" key="3">
    <source>
        <dbReference type="Google" id="ProtNLM"/>
    </source>
</evidence>
<organism evidence="1 2">
    <name type="scientific">Nocardioides imazamoxiresistens</name>
    <dbReference type="NCBI Taxonomy" id="3231893"/>
    <lineage>
        <taxon>Bacteria</taxon>
        <taxon>Bacillati</taxon>
        <taxon>Actinomycetota</taxon>
        <taxon>Actinomycetes</taxon>
        <taxon>Propionibacteriales</taxon>
        <taxon>Nocardioidaceae</taxon>
        <taxon>Nocardioides</taxon>
    </lineage>
</organism>
<evidence type="ECO:0000313" key="2">
    <source>
        <dbReference type="Proteomes" id="UP001268542"/>
    </source>
</evidence>
<proteinExistence type="predicted"/>
<protein>
    <recommendedName>
        <fullName evidence="3">SWIM-type domain-containing protein</fullName>
    </recommendedName>
</protein>
<dbReference type="RefSeq" id="WP_315731141.1">
    <property type="nucleotide sequence ID" value="NZ_JAVYII010000001.1"/>
</dbReference>
<accession>A0ABU3PRZ5</accession>
<evidence type="ECO:0000313" key="1">
    <source>
        <dbReference type="EMBL" id="MDT9591993.1"/>
    </source>
</evidence>
<keyword evidence="2" id="KW-1185">Reference proteome</keyword>
<name>A0ABU3PRZ5_9ACTN</name>